<proteinExistence type="predicted"/>
<dbReference type="PANTHER" id="PTHR12814">
    <property type="entry name" value="RNA-BINDING PROTEIN NOB1"/>
    <property type="match status" value="1"/>
</dbReference>
<reference evidence="1 2" key="1">
    <citation type="submission" date="2014-04" db="EMBL/GenBank/DDBJ databases">
        <authorList>
            <consortium name="International Citrus Genome Consortium"/>
            <person name="Gmitter F."/>
            <person name="Chen C."/>
            <person name="Farmerie W."/>
            <person name="Harkins T."/>
            <person name="Desany B."/>
            <person name="Mohiuddin M."/>
            <person name="Kodira C."/>
            <person name="Borodovsky M."/>
            <person name="Lomsadze A."/>
            <person name="Burns P."/>
            <person name="Jenkins J."/>
            <person name="Prochnik S."/>
            <person name="Shu S."/>
            <person name="Chapman J."/>
            <person name="Pitluck S."/>
            <person name="Schmutz J."/>
            <person name="Rokhsar D."/>
        </authorList>
    </citation>
    <scope>NUCLEOTIDE SEQUENCE</scope>
</reference>
<evidence type="ECO:0000313" key="2">
    <source>
        <dbReference type="Proteomes" id="UP000027120"/>
    </source>
</evidence>
<sequence>MEISSKNNEIVDVSYVDDECSEQSWMLRSLSESTVACITGDYAMQNVILQMGLRLLAPGGMQIRQLHRYIVDKCLKLFSSPFPLVICIKSNHEIRISPVFMLILICLYIQVDTEMPCLLHYHC</sequence>
<protein>
    <submittedName>
        <fullName evidence="1">Uncharacterized protein</fullName>
    </submittedName>
</protein>
<accession>A0A067G9D5</accession>
<dbReference type="Proteomes" id="UP000027120">
    <property type="component" value="Unassembled WGS sequence"/>
</dbReference>
<gene>
    <name evidence="1" type="ORF">CISIN_1g028198mg</name>
</gene>
<dbReference type="InterPro" id="IPR039907">
    <property type="entry name" value="NOB1"/>
</dbReference>
<dbReference type="AlphaFoldDB" id="A0A067G9D5"/>
<dbReference type="PANTHER" id="PTHR12814:SF2">
    <property type="entry name" value="RNA-BINDING PROTEIN NOB1"/>
    <property type="match status" value="1"/>
</dbReference>
<evidence type="ECO:0000313" key="1">
    <source>
        <dbReference type="EMBL" id="KDO76174.1"/>
    </source>
</evidence>
<name>A0A067G9D5_CITSI</name>
<keyword evidence="2" id="KW-1185">Reference proteome</keyword>
<organism evidence="1 2">
    <name type="scientific">Citrus sinensis</name>
    <name type="common">Sweet orange</name>
    <name type="synonym">Citrus aurantium var. sinensis</name>
    <dbReference type="NCBI Taxonomy" id="2711"/>
    <lineage>
        <taxon>Eukaryota</taxon>
        <taxon>Viridiplantae</taxon>
        <taxon>Streptophyta</taxon>
        <taxon>Embryophyta</taxon>
        <taxon>Tracheophyta</taxon>
        <taxon>Spermatophyta</taxon>
        <taxon>Magnoliopsida</taxon>
        <taxon>eudicotyledons</taxon>
        <taxon>Gunneridae</taxon>
        <taxon>Pentapetalae</taxon>
        <taxon>rosids</taxon>
        <taxon>malvids</taxon>
        <taxon>Sapindales</taxon>
        <taxon>Rutaceae</taxon>
        <taxon>Aurantioideae</taxon>
        <taxon>Citrus</taxon>
    </lineage>
</organism>
<dbReference type="EMBL" id="KK784881">
    <property type="protein sequence ID" value="KDO76174.1"/>
    <property type="molecule type" value="Genomic_DNA"/>
</dbReference>